<keyword evidence="4" id="KW-0436">Ligase</keyword>
<dbReference type="FunFam" id="3.40.50.800:FF:000002">
    <property type="entry name" value="Glycine--tRNA ligase"/>
    <property type="match status" value="1"/>
</dbReference>
<keyword evidence="6" id="KW-0067">ATP-binding</keyword>
<dbReference type="GO" id="GO:0044281">
    <property type="term" value="P:small molecule metabolic process"/>
    <property type="evidence" value="ECO:0007669"/>
    <property type="project" value="UniProtKB-ARBA"/>
</dbReference>
<dbReference type="PATRIC" id="fig|1706438.3.peg.418"/>
<dbReference type="PANTHER" id="PTHR10745">
    <property type="entry name" value="GLYCYL-TRNA SYNTHETASE/DNA POLYMERASE SUBUNIT GAMMA-2"/>
    <property type="match status" value="1"/>
</dbReference>
<evidence type="ECO:0000313" key="11">
    <source>
        <dbReference type="EMBL" id="KYC46089.1"/>
    </source>
</evidence>
<evidence type="ECO:0000259" key="10">
    <source>
        <dbReference type="PROSITE" id="PS50862"/>
    </source>
</evidence>
<evidence type="ECO:0000256" key="2">
    <source>
        <dbReference type="ARBA" id="ARBA00012829"/>
    </source>
</evidence>
<dbReference type="SUPFAM" id="SSF52954">
    <property type="entry name" value="Class II aaRS ABD-related"/>
    <property type="match status" value="1"/>
</dbReference>
<feature type="domain" description="Aminoacyl-transfer RNA synthetases class-II family profile" evidence="10">
    <location>
        <begin position="4"/>
        <end position="402"/>
    </location>
</feature>
<dbReference type="GO" id="GO:0006426">
    <property type="term" value="P:glycyl-tRNA aminoacylation"/>
    <property type="evidence" value="ECO:0007669"/>
    <property type="project" value="InterPro"/>
</dbReference>
<comment type="caution">
    <text evidence="12">The sequence shown here is derived from an EMBL/GenBank/DDBJ whole genome shotgun (WGS) entry which is preliminary data.</text>
</comment>
<dbReference type="AlphaFoldDB" id="A0A150ITL6"/>
<dbReference type="PROSITE" id="PS50862">
    <property type="entry name" value="AA_TRNA_LIGASE_II"/>
    <property type="match status" value="1"/>
</dbReference>
<keyword evidence="5" id="KW-0547">Nucleotide-binding</keyword>
<evidence type="ECO:0000256" key="1">
    <source>
        <dbReference type="ARBA" id="ARBA00004496"/>
    </source>
</evidence>
<keyword evidence="3" id="KW-0963">Cytoplasm</keyword>
<evidence type="ECO:0000256" key="4">
    <source>
        <dbReference type="ARBA" id="ARBA00022598"/>
    </source>
</evidence>
<dbReference type="Proteomes" id="UP000091929">
    <property type="component" value="Unassembled WGS sequence"/>
</dbReference>
<sequence length="484" mass="56153">MKSDEIMDVALRRGFIFPSSEIYGGISGFYDYGHLGTLMRRKWENAWRRHYLGLNPNFFEIDATNIMPKNVFIGSGHLENFNDPLTECEKCRSRFRADHLVEEFLERSAEGMSADEMSGLLKESNIPCPKCGGHLLDVKMFNMMFEISVGATGESEIAYLRPETAQGAFLAFKRSFNTLRGKLPMGLAIIGRAYRNEISPRQGFYRLREFNQAELQIFFDPDTIGEHPNFDKIKDVKLRMFPLQNRATGEVDEITASDLEKNFGMPKFYIYHLAKIQEFYIDKMKFPKELFRFRELSADERAFYNKIHWDVEVYTESLGGYKEMGGLHYRTDHDLGGHQNASGERLDVNIEGKKFIPHVLELSFGVDRNFWALLDVFYKDEGDRKVISLPRDVAPFRAGIFPLQKKGDLEKVAKSIYDNLSECYDVFYDDSGSIGRRYRRQDEIGTPFGITIDFQTLEDNTVTIRERDSMNQHRVKIEDIWKNI</sequence>
<dbReference type="GO" id="GO:0005524">
    <property type="term" value="F:ATP binding"/>
    <property type="evidence" value="ECO:0007669"/>
    <property type="project" value="UniProtKB-KW"/>
</dbReference>
<proteinExistence type="predicted"/>
<dbReference type="NCBIfam" id="NF003211">
    <property type="entry name" value="PRK04173.1"/>
    <property type="match status" value="1"/>
</dbReference>
<name>A0A150ITL6_9EURY</name>
<dbReference type="NCBIfam" id="TIGR00389">
    <property type="entry name" value="glyS_dimeric"/>
    <property type="match status" value="1"/>
</dbReference>
<evidence type="ECO:0000256" key="3">
    <source>
        <dbReference type="ARBA" id="ARBA00022490"/>
    </source>
</evidence>
<dbReference type="FunFam" id="3.30.40.230:FF:000005">
    <property type="entry name" value="Glycine--tRNA ligase"/>
    <property type="match status" value="1"/>
</dbReference>
<dbReference type="Proteomes" id="UP000092403">
    <property type="component" value="Unassembled WGS sequence"/>
</dbReference>
<keyword evidence="7" id="KW-0648">Protein biosynthesis</keyword>
<evidence type="ECO:0000256" key="9">
    <source>
        <dbReference type="ARBA" id="ARBA00030057"/>
    </source>
</evidence>
<comment type="subcellular location">
    <subcellularLocation>
        <location evidence="1">Cytoplasm</location>
    </subcellularLocation>
</comment>
<dbReference type="Gene3D" id="3.30.930.10">
    <property type="entry name" value="Bira Bifunctional Protein, Domain 2"/>
    <property type="match status" value="1"/>
</dbReference>
<dbReference type="EMBL" id="LNGE01000005">
    <property type="protein sequence ID" value="KYC46089.1"/>
    <property type="molecule type" value="Genomic_DNA"/>
</dbReference>
<dbReference type="Proteomes" id="UP000092401">
    <property type="component" value="Unassembled WGS sequence"/>
</dbReference>
<evidence type="ECO:0000313" key="12">
    <source>
        <dbReference type="EMBL" id="KYC48327.1"/>
    </source>
</evidence>
<evidence type="ECO:0000256" key="6">
    <source>
        <dbReference type="ARBA" id="ARBA00022840"/>
    </source>
</evidence>
<accession>A0A150IM70</accession>
<dbReference type="EC" id="6.1.1.14" evidence="2"/>
<dbReference type="InterPro" id="IPR036621">
    <property type="entry name" value="Anticodon-bd_dom_sf"/>
</dbReference>
<keyword evidence="8 12" id="KW-0030">Aminoacyl-tRNA synthetase</keyword>
<dbReference type="CDD" id="cd00858">
    <property type="entry name" value="GlyRS_anticodon"/>
    <property type="match status" value="1"/>
</dbReference>
<accession>A0A150ITL6</accession>
<dbReference type="SUPFAM" id="SSF55681">
    <property type="entry name" value="Class II aaRS and biotin synthetases"/>
    <property type="match status" value="1"/>
</dbReference>
<protein>
    <recommendedName>
        <fullName evidence="2">glycine--tRNA ligase</fullName>
        <ecNumber evidence="2">6.1.1.14</ecNumber>
    </recommendedName>
    <alternativeName>
        <fullName evidence="9">Diadenosine tetraphosphate synthetase</fullName>
    </alternativeName>
</protein>
<dbReference type="EMBL" id="LNGF01000007">
    <property type="protein sequence ID" value="KYC48327.1"/>
    <property type="molecule type" value="Genomic_DNA"/>
</dbReference>
<dbReference type="Gene3D" id="3.40.50.800">
    <property type="entry name" value="Anticodon-binding domain"/>
    <property type="match status" value="1"/>
</dbReference>
<dbReference type="InterPro" id="IPR006195">
    <property type="entry name" value="aa-tRNA-synth_II"/>
</dbReference>
<dbReference type="InterPro" id="IPR045864">
    <property type="entry name" value="aa-tRNA-synth_II/BPL/LPL"/>
</dbReference>
<reference evidence="14 15" key="1">
    <citation type="journal article" date="2016" name="ISME J.">
        <title>Chasing the elusive Euryarchaeota class WSA2: genomes reveal a uniquely fastidious methyl-reducing methanogen.</title>
        <authorList>
            <person name="Nobu M.K."/>
            <person name="Narihiro T."/>
            <person name="Kuroda K."/>
            <person name="Mei R."/>
            <person name="Liu W.T."/>
        </authorList>
    </citation>
    <scope>NUCLEOTIDE SEQUENCE [LARGE SCALE GENOMIC DNA]</scope>
    <source>
        <strain evidence="11">B03fssc0709_Meth_Bin005</strain>
        <strain evidence="12">B15fssc0709_Meth_Bin003</strain>
        <strain evidence="13">BMIXfssc0709_Meth_Bin006</strain>
    </source>
</reference>
<evidence type="ECO:0000313" key="14">
    <source>
        <dbReference type="Proteomes" id="UP000091929"/>
    </source>
</evidence>
<dbReference type="InterPro" id="IPR027031">
    <property type="entry name" value="Gly-tRNA_synthase/POLG2"/>
</dbReference>
<dbReference type="GO" id="GO:0004820">
    <property type="term" value="F:glycine-tRNA ligase activity"/>
    <property type="evidence" value="ECO:0007669"/>
    <property type="project" value="UniProtKB-EC"/>
</dbReference>
<gene>
    <name evidence="11" type="ORF">APG10_00300</name>
    <name evidence="12" type="ORF">APG11_00450</name>
    <name evidence="13" type="ORF">APG12_00419</name>
</gene>
<dbReference type="PATRIC" id="fig|1706436.3.peg.300"/>
<dbReference type="Pfam" id="PF00587">
    <property type="entry name" value="tRNA-synt_2b"/>
    <property type="match status" value="1"/>
</dbReference>
<dbReference type="EMBL" id="LNJC01000005">
    <property type="protein sequence ID" value="KYC50996.1"/>
    <property type="molecule type" value="Genomic_DNA"/>
</dbReference>
<dbReference type="GO" id="GO:0005737">
    <property type="term" value="C:cytoplasm"/>
    <property type="evidence" value="ECO:0007669"/>
    <property type="project" value="UniProtKB-SubCell"/>
</dbReference>
<dbReference type="InterPro" id="IPR004154">
    <property type="entry name" value="Anticodon-bd"/>
</dbReference>
<evidence type="ECO:0000256" key="5">
    <source>
        <dbReference type="ARBA" id="ARBA00022741"/>
    </source>
</evidence>
<dbReference type="PANTHER" id="PTHR10745:SF0">
    <property type="entry name" value="GLYCINE--TRNA LIGASE"/>
    <property type="match status" value="1"/>
</dbReference>
<evidence type="ECO:0000256" key="7">
    <source>
        <dbReference type="ARBA" id="ARBA00022917"/>
    </source>
</evidence>
<accession>A0A150J179</accession>
<evidence type="ECO:0000313" key="13">
    <source>
        <dbReference type="EMBL" id="KYC50996.1"/>
    </source>
</evidence>
<dbReference type="InterPro" id="IPR002315">
    <property type="entry name" value="tRNA-synt_gly"/>
</dbReference>
<dbReference type="InterPro" id="IPR002314">
    <property type="entry name" value="aa-tRNA-synt_IIb"/>
</dbReference>
<dbReference type="PATRIC" id="fig|1706437.3.peg.452"/>
<dbReference type="PRINTS" id="PR01043">
    <property type="entry name" value="TRNASYNTHGLY"/>
</dbReference>
<evidence type="ECO:0000256" key="8">
    <source>
        <dbReference type="ARBA" id="ARBA00023146"/>
    </source>
</evidence>
<evidence type="ECO:0000313" key="15">
    <source>
        <dbReference type="Proteomes" id="UP000092401"/>
    </source>
</evidence>
<organism evidence="12 14">
    <name type="scientific">Candidatus Methanofastidiosum methylothiophilum</name>
    <dbReference type="NCBI Taxonomy" id="1705564"/>
    <lineage>
        <taxon>Archaea</taxon>
        <taxon>Methanobacteriati</taxon>
        <taxon>Methanobacteriota</taxon>
        <taxon>Stenosarchaea group</taxon>
        <taxon>Candidatus Methanofastidiosia</taxon>
        <taxon>Candidatus Methanofastidiosales</taxon>
        <taxon>Candidatus Methanofastidiosaceae</taxon>
        <taxon>Candidatus Methanofastidiosum</taxon>
    </lineage>
</organism>
<dbReference type="Pfam" id="PF03129">
    <property type="entry name" value="HGTP_anticodon"/>
    <property type="match status" value="1"/>
</dbReference>